<proteinExistence type="predicted"/>
<dbReference type="InterPro" id="IPR014710">
    <property type="entry name" value="RmlC-like_jellyroll"/>
</dbReference>
<organism evidence="1 2">
    <name type="scientific">Paramixta manurensis</name>
    <dbReference type="NCBI Taxonomy" id="2740817"/>
    <lineage>
        <taxon>Bacteria</taxon>
        <taxon>Pseudomonadati</taxon>
        <taxon>Pseudomonadota</taxon>
        <taxon>Gammaproteobacteria</taxon>
        <taxon>Enterobacterales</taxon>
        <taxon>Erwiniaceae</taxon>
        <taxon>Paramixta</taxon>
    </lineage>
</organism>
<dbReference type="SUPFAM" id="SSF51182">
    <property type="entry name" value="RmlC-like cupins"/>
    <property type="match status" value="1"/>
</dbReference>
<dbReference type="InterPro" id="IPR011051">
    <property type="entry name" value="RmlC_Cupin_sf"/>
</dbReference>
<dbReference type="RefSeq" id="WP_173633520.1">
    <property type="nucleotide sequence ID" value="NZ_CP054212.1"/>
</dbReference>
<gene>
    <name evidence="1" type="ORF">PMPD1_1549</name>
</gene>
<dbReference type="PANTHER" id="PTHR37943:SF1">
    <property type="entry name" value="PROTEIN VES"/>
    <property type="match status" value="1"/>
</dbReference>
<keyword evidence="2" id="KW-1185">Reference proteome</keyword>
<reference evidence="1 2" key="1">
    <citation type="submission" date="2020-06" db="EMBL/GenBank/DDBJ databases">
        <title>Genome sequence of Paramixta manurensis strain PD-1.</title>
        <authorList>
            <person name="Lee C.W."/>
            <person name="Kim J."/>
        </authorList>
    </citation>
    <scope>NUCLEOTIDE SEQUENCE [LARGE SCALE GENOMIC DNA]</scope>
    <source>
        <strain evidence="1 2">PD-1</strain>
    </source>
</reference>
<dbReference type="KEGG" id="pmak:PMPD1_1549"/>
<name>A0A6M8UMF3_9GAMM</name>
<evidence type="ECO:0000313" key="1">
    <source>
        <dbReference type="EMBL" id="QKJ86503.1"/>
    </source>
</evidence>
<dbReference type="AlphaFoldDB" id="A0A6M8UMF3"/>
<dbReference type="Proteomes" id="UP000505325">
    <property type="component" value="Chromosome"/>
</dbReference>
<dbReference type="Gene3D" id="2.60.120.10">
    <property type="entry name" value="Jelly Rolls"/>
    <property type="match status" value="1"/>
</dbReference>
<dbReference type="PANTHER" id="PTHR37943">
    <property type="entry name" value="PROTEIN VES"/>
    <property type="match status" value="1"/>
</dbReference>
<evidence type="ECO:0000313" key="2">
    <source>
        <dbReference type="Proteomes" id="UP000505325"/>
    </source>
</evidence>
<protein>
    <submittedName>
        <fullName evidence="1">HutD-family protein</fullName>
    </submittedName>
</protein>
<dbReference type="InterPro" id="IPR010282">
    <property type="entry name" value="Uncharacterised_HutD/Ves"/>
</dbReference>
<dbReference type="Pfam" id="PF05962">
    <property type="entry name" value="HutD"/>
    <property type="match status" value="1"/>
</dbReference>
<dbReference type="CDD" id="cd20293">
    <property type="entry name" value="cupin_HutD_N"/>
    <property type="match status" value="1"/>
</dbReference>
<dbReference type="EMBL" id="CP054212">
    <property type="protein sequence ID" value="QKJ86503.1"/>
    <property type="molecule type" value="Genomic_DNA"/>
</dbReference>
<sequence length="178" mass="19734">MMHFYDTATLPVSRWRNGGGETREIVSFPPHAEPFGWRASIATIASSGDFSTFPEVDRVITLLEGDGVELHAAGRYVQPLQLNQPFRFAGEEAISAHLNGGESRDFNVMTRRGEFRSEVFTTAESQHSALGVCWIIAGVWRVGERQLTRGEGAWWEENSEPIIPVSHDALMLFAAISA</sequence>
<accession>A0A6M8UMF3</accession>